<dbReference type="InterPro" id="IPR057739">
    <property type="entry name" value="Glyco_hydro_29_N"/>
</dbReference>
<dbReference type="SUPFAM" id="SSF49785">
    <property type="entry name" value="Galactose-binding domain-like"/>
    <property type="match status" value="1"/>
</dbReference>
<dbReference type="InterPro" id="IPR000933">
    <property type="entry name" value="Glyco_hydro_29"/>
</dbReference>
<dbReference type="STRING" id="333140.AWW68_12085"/>
<proteinExistence type="inferred from homology"/>
<organism evidence="9 10">
    <name type="scientific">Roseivirga spongicola</name>
    <dbReference type="NCBI Taxonomy" id="333140"/>
    <lineage>
        <taxon>Bacteria</taxon>
        <taxon>Pseudomonadati</taxon>
        <taxon>Bacteroidota</taxon>
        <taxon>Cytophagia</taxon>
        <taxon>Cytophagales</taxon>
        <taxon>Roseivirgaceae</taxon>
        <taxon>Roseivirga</taxon>
    </lineage>
</organism>
<dbReference type="Gene3D" id="2.60.120.260">
    <property type="entry name" value="Galactose-binding domain-like"/>
    <property type="match status" value="1"/>
</dbReference>
<comment type="similarity">
    <text evidence="1">Belongs to the glycosyl hydrolase 29 family.</text>
</comment>
<dbReference type="SUPFAM" id="SSF51445">
    <property type="entry name" value="(Trans)glycosidases"/>
    <property type="match status" value="1"/>
</dbReference>
<gene>
    <name evidence="9" type="ORF">AWW68_12085</name>
</gene>
<dbReference type="PROSITE" id="PS51257">
    <property type="entry name" value="PROKAR_LIPOPROTEIN"/>
    <property type="match status" value="1"/>
</dbReference>
<dbReference type="Gene3D" id="3.20.20.80">
    <property type="entry name" value="Glycosidases"/>
    <property type="match status" value="1"/>
</dbReference>
<dbReference type="SMR" id="A0A150X6B5"/>
<feature type="signal peptide" evidence="6">
    <location>
        <begin position="1"/>
        <end position="21"/>
    </location>
</feature>
<dbReference type="EC" id="3.2.1.51" evidence="2"/>
<reference evidence="9 10" key="1">
    <citation type="submission" date="2016-01" db="EMBL/GenBank/DDBJ databases">
        <title>Genome sequencing of Roseivirga spongicola UST030701-084.</title>
        <authorList>
            <person name="Selvaratnam C."/>
            <person name="Thevarajoo S."/>
            <person name="Goh K.M."/>
            <person name="Ee R."/>
            <person name="Chan K.-G."/>
            <person name="Chong C.S."/>
        </authorList>
    </citation>
    <scope>NUCLEOTIDE SEQUENCE [LARGE SCALE GENOMIC DNA]</scope>
    <source>
        <strain evidence="9 10">UST030701-084</strain>
    </source>
</reference>
<dbReference type="InterPro" id="IPR000421">
    <property type="entry name" value="FA58C"/>
</dbReference>
<keyword evidence="4 9" id="KW-0378">Hydrolase</keyword>
<dbReference type="InterPro" id="IPR017853">
    <property type="entry name" value="GH"/>
</dbReference>
<protein>
    <recommendedName>
        <fullName evidence="2">alpha-L-fucosidase</fullName>
        <ecNumber evidence="2">3.2.1.51</ecNumber>
    </recommendedName>
</protein>
<dbReference type="FunFam" id="3.20.20.80:FF:000052">
    <property type="entry name" value="Putative alpha-L-fucosidase 1"/>
    <property type="match status" value="1"/>
</dbReference>
<comment type="caution">
    <text evidence="9">The sequence shown here is derived from an EMBL/GenBank/DDBJ whole genome shotgun (WGS) entry which is preliminary data.</text>
</comment>
<dbReference type="Pfam" id="PF01120">
    <property type="entry name" value="Alpha_L_fucos"/>
    <property type="match status" value="1"/>
</dbReference>
<evidence type="ECO:0000256" key="3">
    <source>
        <dbReference type="ARBA" id="ARBA00022729"/>
    </source>
</evidence>
<feature type="domain" description="Glycoside hydrolase family 29 N-terminal" evidence="8">
    <location>
        <begin position="45"/>
        <end position="342"/>
    </location>
</feature>
<dbReference type="PANTHER" id="PTHR10030:SF37">
    <property type="entry name" value="ALPHA-L-FUCOSIDASE-RELATED"/>
    <property type="match status" value="1"/>
</dbReference>
<feature type="domain" description="F5/8 type C" evidence="7">
    <location>
        <begin position="359"/>
        <end position="464"/>
    </location>
</feature>
<evidence type="ECO:0000313" key="9">
    <source>
        <dbReference type="EMBL" id="KYG74285.1"/>
    </source>
</evidence>
<dbReference type="Proteomes" id="UP000075606">
    <property type="component" value="Unassembled WGS sequence"/>
</dbReference>
<evidence type="ECO:0000313" key="10">
    <source>
        <dbReference type="Proteomes" id="UP000075606"/>
    </source>
</evidence>
<dbReference type="RefSeq" id="WP_068224119.1">
    <property type="nucleotide sequence ID" value="NZ_CP139724.1"/>
</dbReference>
<sequence>MKNYFLALILLVTVFSCQEPASPPAAVEPLPSPEQLAWQELEYYAFVHFNMNTFTDMEWGYGDEPASSFNPTELDTRQWARVAKEAGMKGIILTAKHHDGFSLWPTAYSEHSVKNSPWKDGQGDVVAELAEACKEYGLKMGIYLSPWDRNHAQYGNPEYVTYYRNQVKELLTNYGDIFEFWVDGANGGDGYYGGANETRNVDRTTYYDWDSTFALVKSLQPEIIIFSDGGPGTRWVGNENGFAGETNWSSFRAEQFAPGVGPYQESQFGHEDGTYWVPAEADVSIRPGWYYHEAEDDKVKSLSHLLDIYYKSVGRNANLLLNLPVDRRGLVHENDVAVLMEFRKVLDETFDDNLAVQAKATASTERGKGFEATQAIDSSTETYWSTPDGEIQSTLTIDFDEAITFNRLMLQEYIALGQRVKAFEVWAKEGEGYVKVDTQTTIGYKRILRLDDITTSSIQIRILDAKAVPTISNLGVYLAESEPAVAE</sequence>
<dbReference type="OrthoDB" id="1095333at2"/>
<evidence type="ECO:0000259" key="8">
    <source>
        <dbReference type="Pfam" id="PF01120"/>
    </source>
</evidence>
<dbReference type="SMART" id="SM00812">
    <property type="entry name" value="Alpha_L_fucos"/>
    <property type="match status" value="1"/>
</dbReference>
<dbReference type="GO" id="GO:0006004">
    <property type="term" value="P:fucose metabolic process"/>
    <property type="evidence" value="ECO:0007669"/>
    <property type="project" value="TreeGrafter"/>
</dbReference>
<name>A0A150X6B5_9BACT</name>
<evidence type="ECO:0000256" key="2">
    <source>
        <dbReference type="ARBA" id="ARBA00012662"/>
    </source>
</evidence>
<keyword evidence="5" id="KW-0326">Glycosidase</keyword>
<dbReference type="EMBL" id="LRPC01000028">
    <property type="protein sequence ID" value="KYG74285.1"/>
    <property type="molecule type" value="Genomic_DNA"/>
</dbReference>
<dbReference type="GO" id="GO:0004560">
    <property type="term" value="F:alpha-L-fucosidase activity"/>
    <property type="evidence" value="ECO:0007669"/>
    <property type="project" value="InterPro"/>
</dbReference>
<dbReference type="GO" id="GO:0005764">
    <property type="term" value="C:lysosome"/>
    <property type="evidence" value="ECO:0007669"/>
    <property type="project" value="TreeGrafter"/>
</dbReference>
<feature type="chain" id="PRO_5007574259" description="alpha-L-fucosidase" evidence="6">
    <location>
        <begin position="22"/>
        <end position="487"/>
    </location>
</feature>
<evidence type="ECO:0000256" key="1">
    <source>
        <dbReference type="ARBA" id="ARBA00007951"/>
    </source>
</evidence>
<dbReference type="AlphaFoldDB" id="A0A150X6B5"/>
<evidence type="ECO:0000256" key="6">
    <source>
        <dbReference type="SAM" id="SignalP"/>
    </source>
</evidence>
<evidence type="ECO:0000256" key="4">
    <source>
        <dbReference type="ARBA" id="ARBA00022801"/>
    </source>
</evidence>
<evidence type="ECO:0000256" key="5">
    <source>
        <dbReference type="ARBA" id="ARBA00023295"/>
    </source>
</evidence>
<evidence type="ECO:0000259" key="7">
    <source>
        <dbReference type="Pfam" id="PF00754"/>
    </source>
</evidence>
<accession>A0A150X6B5</accession>
<keyword evidence="3 6" id="KW-0732">Signal</keyword>
<keyword evidence="10" id="KW-1185">Reference proteome</keyword>
<dbReference type="PANTHER" id="PTHR10030">
    <property type="entry name" value="ALPHA-L-FUCOSIDASE"/>
    <property type="match status" value="1"/>
</dbReference>
<dbReference type="InterPro" id="IPR008979">
    <property type="entry name" value="Galactose-bd-like_sf"/>
</dbReference>
<dbReference type="GO" id="GO:0016139">
    <property type="term" value="P:glycoside catabolic process"/>
    <property type="evidence" value="ECO:0007669"/>
    <property type="project" value="TreeGrafter"/>
</dbReference>
<dbReference type="Pfam" id="PF00754">
    <property type="entry name" value="F5_F8_type_C"/>
    <property type="match status" value="1"/>
</dbReference>